<evidence type="ECO:0000313" key="1">
    <source>
        <dbReference type="EMBL" id="KGN39750.1"/>
    </source>
</evidence>
<name>A0A0A0JQJ6_9MICO</name>
<gene>
    <name evidence="1" type="ORF">N801_19105</name>
</gene>
<dbReference type="EMBL" id="AVPL01000074">
    <property type="protein sequence ID" value="KGN39750.1"/>
    <property type="molecule type" value="Genomic_DNA"/>
</dbReference>
<comment type="caution">
    <text evidence="1">The sequence shown here is derived from an EMBL/GenBank/DDBJ whole genome shotgun (WGS) entry which is preliminary data.</text>
</comment>
<dbReference type="AlphaFoldDB" id="A0A0A0JQJ6"/>
<evidence type="ECO:0000313" key="2">
    <source>
        <dbReference type="Proteomes" id="UP000030013"/>
    </source>
</evidence>
<sequence>MAYSVTALGPETWDGFADLVERNNGIFGGCWCIGFEDLGFTRMRPVGTHAWVVQRWLAATP</sequence>
<accession>A0A0A0JQJ6</accession>
<organism evidence="1 2">
    <name type="scientific">Knoellia aerolata DSM 18566</name>
    <dbReference type="NCBI Taxonomy" id="1385519"/>
    <lineage>
        <taxon>Bacteria</taxon>
        <taxon>Bacillati</taxon>
        <taxon>Actinomycetota</taxon>
        <taxon>Actinomycetes</taxon>
        <taxon>Micrococcales</taxon>
        <taxon>Intrasporangiaceae</taxon>
        <taxon>Knoellia</taxon>
    </lineage>
</organism>
<protein>
    <recommendedName>
        <fullName evidence="3">GNAT family N-acetyltransferase</fullName>
    </recommendedName>
</protein>
<keyword evidence="2" id="KW-1185">Reference proteome</keyword>
<proteinExistence type="predicted"/>
<dbReference type="RefSeq" id="WP_035940405.1">
    <property type="nucleotide sequence ID" value="NZ_AVPL01000074.1"/>
</dbReference>
<dbReference type="STRING" id="1385519.N801_19105"/>
<dbReference type="Proteomes" id="UP000030013">
    <property type="component" value="Unassembled WGS sequence"/>
</dbReference>
<reference evidence="1 2" key="1">
    <citation type="submission" date="2013-08" db="EMBL/GenBank/DDBJ databases">
        <title>The genome sequence of Knoellia aerolata.</title>
        <authorList>
            <person name="Zhu W."/>
            <person name="Wang G."/>
        </authorList>
    </citation>
    <scope>NUCLEOTIDE SEQUENCE [LARGE SCALE GENOMIC DNA]</scope>
    <source>
        <strain evidence="1 2">DSM 18566</strain>
    </source>
</reference>
<evidence type="ECO:0008006" key="3">
    <source>
        <dbReference type="Google" id="ProtNLM"/>
    </source>
</evidence>